<feature type="domain" description="Aminoglycoside phosphotransferase" evidence="1">
    <location>
        <begin position="42"/>
        <end position="263"/>
    </location>
</feature>
<dbReference type="SUPFAM" id="SSF56112">
    <property type="entry name" value="Protein kinase-like (PK-like)"/>
    <property type="match status" value="1"/>
</dbReference>
<dbReference type="InterPro" id="IPR011009">
    <property type="entry name" value="Kinase-like_dom_sf"/>
</dbReference>
<gene>
    <name evidence="2" type="ORF">BW247_06785</name>
</gene>
<name>A0A1P8UGE5_9GAMM</name>
<dbReference type="InterPro" id="IPR002575">
    <property type="entry name" value="Aminoglycoside_PTrfase"/>
</dbReference>
<dbReference type="AlphaFoldDB" id="A0A1P8UGE5"/>
<evidence type="ECO:0000259" key="1">
    <source>
        <dbReference type="Pfam" id="PF01636"/>
    </source>
</evidence>
<dbReference type="Pfam" id="PF01636">
    <property type="entry name" value="APH"/>
    <property type="match status" value="1"/>
</dbReference>
<protein>
    <recommendedName>
        <fullName evidence="1">Aminoglycoside phosphotransferase domain-containing protein</fullName>
    </recommendedName>
</protein>
<sequence>MRYLGHLPRHDPVYGYLYDRIFARKLGVYPRQGFRVFAASAADNVYVYEDRQHGRRVLGKYFKRSGRAKSTPNAAHEYQVLKNLQAAGLDRGQHRVVRPLGLTLDFADALFEEFECGEPLYRVWTRTRPGTDDRDMMHALSDLAYLLCRLHNRTAGDETVDFRGEFDYFDKIVARLWRRRRARQDQIDALYSARHRWEQDSQMYADRRVRLHGDATPANFIVGGTHRLTAIDLERSHRGDRAYDVGMVAGELRHWALRQFGDGARAEPYIGHFLWEYARHFPDQSRTFRAVTDRLPFYMGVTLLRIARNSYLSDGYASALVHDALACLRR</sequence>
<keyword evidence="3" id="KW-1185">Reference proteome</keyword>
<dbReference type="STRING" id="1765967.BW247_06785"/>
<evidence type="ECO:0000313" key="2">
    <source>
        <dbReference type="EMBL" id="APZ42834.1"/>
    </source>
</evidence>
<dbReference type="KEGG" id="afy:BW247_06785"/>
<reference evidence="2 3" key="1">
    <citation type="submission" date="2017-01" db="EMBL/GenBank/DDBJ databases">
        <title>Draft sequence of Acidihalobacter ferrooxidans strain DSM 14175 (strain V8).</title>
        <authorList>
            <person name="Khaleque H.N."/>
            <person name="Ramsay J.P."/>
            <person name="Murphy R.J.T."/>
            <person name="Kaksonen A.H."/>
            <person name="Boxall N.J."/>
            <person name="Watkin E.L.J."/>
        </authorList>
    </citation>
    <scope>NUCLEOTIDE SEQUENCE [LARGE SCALE GENOMIC DNA]</scope>
    <source>
        <strain evidence="2 3">V8</strain>
    </source>
</reference>
<proteinExistence type="predicted"/>
<evidence type="ECO:0000313" key="3">
    <source>
        <dbReference type="Proteomes" id="UP000243807"/>
    </source>
</evidence>
<dbReference type="Gene3D" id="3.90.1200.10">
    <property type="match status" value="1"/>
</dbReference>
<organism evidence="2 3">
    <name type="scientific">Acidihalobacter ferrooxydans</name>
    <dbReference type="NCBI Taxonomy" id="1765967"/>
    <lineage>
        <taxon>Bacteria</taxon>
        <taxon>Pseudomonadati</taxon>
        <taxon>Pseudomonadota</taxon>
        <taxon>Gammaproteobacteria</taxon>
        <taxon>Chromatiales</taxon>
        <taxon>Ectothiorhodospiraceae</taxon>
        <taxon>Acidihalobacter</taxon>
    </lineage>
</organism>
<dbReference type="EMBL" id="CP019434">
    <property type="protein sequence ID" value="APZ42834.1"/>
    <property type="molecule type" value="Genomic_DNA"/>
</dbReference>
<dbReference type="Proteomes" id="UP000243807">
    <property type="component" value="Chromosome"/>
</dbReference>
<accession>A0A1P8UGE5</accession>